<feature type="signal peptide" evidence="2">
    <location>
        <begin position="1"/>
        <end position="23"/>
    </location>
</feature>
<evidence type="ECO:0000313" key="3">
    <source>
        <dbReference type="EMBL" id="AEG93820.1"/>
    </source>
</evidence>
<keyword evidence="4" id="KW-1185">Reference proteome</keyword>
<gene>
    <name evidence="3" type="ordered locus">Rta_27180</name>
</gene>
<organism evidence="3 4">
    <name type="scientific">Ramlibacter tataouinensis (strain ATCC BAA-407 / DSM 14655 / LMG 21543 / TTB310)</name>
    <dbReference type="NCBI Taxonomy" id="365046"/>
    <lineage>
        <taxon>Bacteria</taxon>
        <taxon>Pseudomonadati</taxon>
        <taxon>Pseudomonadota</taxon>
        <taxon>Betaproteobacteria</taxon>
        <taxon>Burkholderiales</taxon>
        <taxon>Comamonadaceae</taxon>
        <taxon>Ramlibacter</taxon>
    </lineage>
</organism>
<dbReference type="OrthoDB" id="8907433at2"/>
<feature type="region of interest" description="Disordered" evidence="1">
    <location>
        <begin position="42"/>
        <end position="114"/>
    </location>
</feature>
<feature type="compositionally biased region" description="Basic and acidic residues" evidence="1">
    <location>
        <begin position="88"/>
        <end position="99"/>
    </location>
</feature>
<accession>F5Y4H3</accession>
<protein>
    <recommendedName>
        <fullName evidence="5">DUF4124 domain-containing protein</fullName>
    </recommendedName>
</protein>
<reference evidence="4" key="1">
    <citation type="submission" date="2006-01" db="EMBL/GenBank/DDBJ databases">
        <title>Genome of the cyst-dividing bacterium Ramlibacter tataouinensis.</title>
        <authorList>
            <person name="Barakat M."/>
            <person name="Ortet P."/>
            <person name="De Luca G."/>
            <person name="Jourlin-Castelli C."/>
            <person name="Ansaldi M."/>
            <person name="Py B."/>
            <person name="Fichant G."/>
            <person name="Coutinho P."/>
            <person name="Voulhoux R."/>
            <person name="Bastien O."/>
            <person name="Roy S."/>
            <person name="Marechal E."/>
            <person name="Henrissat B."/>
            <person name="Quentin Y."/>
            <person name="Noirot P."/>
            <person name="Filloux A."/>
            <person name="Mejean V."/>
            <person name="DuBow M."/>
            <person name="Barras F."/>
            <person name="Heulin T."/>
        </authorList>
    </citation>
    <scope>NUCLEOTIDE SEQUENCE [LARGE SCALE GENOMIC DNA]</scope>
    <source>
        <strain evidence="4">ATCC BAA-407 / DSM 14655 / LMG 21543 / TTB310</strain>
    </source>
</reference>
<dbReference type="Proteomes" id="UP000008385">
    <property type="component" value="Chromosome"/>
</dbReference>
<evidence type="ECO:0000313" key="4">
    <source>
        <dbReference type="Proteomes" id="UP000008385"/>
    </source>
</evidence>
<evidence type="ECO:0000256" key="1">
    <source>
        <dbReference type="SAM" id="MobiDB-lite"/>
    </source>
</evidence>
<proteinExistence type="predicted"/>
<evidence type="ECO:0000256" key="2">
    <source>
        <dbReference type="SAM" id="SignalP"/>
    </source>
</evidence>
<sequence>MSFLMRPLAVAAFLLLGAGPAAAQTQQVYWCAGRDGPTYTHAPCSGGKALGHKRPVAKERAAPPPQDRARRMNRAQLPPETRAQCSALEKEIRQAEARLKARKGPPPAGAEGDLAIQRVRYREMRC</sequence>
<dbReference type="KEGG" id="rta:Rta_27180"/>
<evidence type="ECO:0008006" key="5">
    <source>
        <dbReference type="Google" id="ProtNLM"/>
    </source>
</evidence>
<dbReference type="EMBL" id="CP000245">
    <property type="protein sequence ID" value="AEG93820.1"/>
    <property type="molecule type" value="Genomic_DNA"/>
</dbReference>
<name>F5Y4H3_RAMTT</name>
<reference evidence="3 4" key="2">
    <citation type="journal article" date="2011" name="PLoS ONE">
        <title>The Cyst-Dividing Bacterium Ramlibacter tataouinensis TTB310 Genome Reveals a Well-Stocked Toolbox for Adaptation to a Desert Environment.</title>
        <authorList>
            <person name="De Luca G."/>
            <person name="Barakat M."/>
            <person name="Ortet P."/>
            <person name="Fochesato S."/>
            <person name="Jourlin-Castelli C."/>
            <person name="Ansaldi M."/>
            <person name="Py B."/>
            <person name="Fichant G."/>
            <person name="Coutinho P.M."/>
            <person name="Voulhoux R."/>
            <person name="Bastien O."/>
            <person name="Marechal E."/>
            <person name="Henrissat B."/>
            <person name="Quentin Y."/>
            <person name="Noirot P."/>
            <person name="Filloux A."/>
            <person name="Mejean V."/>
            <person name="Dubow M.S."/>
            <person name="Barras F."/>
            <person name="Barbe V."/>
            <person name="Weissenbach J."/>
            <person name="Mihalcescu I."/>
            <person name="Vermeglio A."/>
            <person name="Achouak W."/>
            <person name="Heulin T."/>
        </authorList>
    </citation>
    <scope>NUCLEOTIDE SEQUENCE [LARGE SCALE GENOMIC DNA]</scope>
    <source>
        <strain evidence="4">ATCC BAA-407 / DSM 14655 / LMG 21543 / TTB310</strain>
    </source>
</reference>
<feature type="chain" id="PRO_5005347293" description="DUF4124 domain-containing protein" evidence="2">
    <location>
        <begin position="24"/>
        <end position="126"/>
    </location>
</feature>
<keyword evidence="2" id="KW-0732">Signal</keyword>
<dbReference type="RefSeq" id="WP_013902051.1">
    <property type="nucleotide sequence ID" value="NC_015677.1"/>
</dbReference>
<dbReference type="HOGENOM" id="CLU_1979738_0_0_4"/>
<dbReference type="AlphaFoldDB" id="F5Y4H3"/>